<dbReference type="RefSeq" id="XP_022643729.1">
    <property type="nucleotide sequence ID" value="XM_022787994.1"/>
</dbReference>
<organism evidence="5 6">
    <name type="scientific">Varroa destructor</name>
    <name type="common">Honeybee mite</name>
    <dbReference type="NCBI Taxonomy" id="109461"/>
    <lineage>
        <taxon>Eukaryota</taxon>
        <taxon>Metazoa</taxon>
        <taxon>Ecdysozoa</taxon>
        <taxon>Arthropoda</taxon>
        <taxon>Chelicerata</taxon>
        <taxon>Arachnida</taxon>
        <taxon>Acari</taxon>
        <taxon>Parasitiformes</taxon>
        <taxon>Mesostigmata</taxon>
        <taxon>Gamasina</taxon>
        <taxon>Dermanyssoidea</taxon>
        <taxon>Varroidae</taxon>
        <taxon>Varroa</taxon>
    </lineage>
</organism>
<evidence type="ECO:0000256" key="4">
    <source>
        <dbReference type="RuleBase" id="RU003322"/>
    </source>
</evidence>
<protein>
    <recommendedName>
        <fullName evidence="7">Heat shock protein 70</fullName>
    </recommendedName>
</protein>
<keyword evidence="6" id="KW-1185">Reference proteome</keyword>
<keyword evidence="2 4" id="KW-0547">Nucleotide-binding</keyword>
<dbReference type="InterPro" id="IPR043129">
    <property type="entry name" value="ATPase_NBD"/>
</dbReference>
<evidence type="ECO:0008006" key="7">
    <source>
        <dbReference type="Google" id="ProtNLM"/>
    </source>
</evidence>
<dbReference type="GO" id="GO:0006950">
    <property type="term" value="P:response to stress"/>
    <property type="evidence" value="ECO:0007669"/>
    <property type="project" value="UniProtKB-ARBA"/>
</dbReference>
<dbReference type="Gene3D" id="3.30.30.30">
    <property type="match status" value="1"/>
</dbReference>
<name>A0A7M7J400_VARDE</name>
<dbReference type="FunFam" id="3.30.420.40:FF:000004">
    <property type="entry name" value="Molecular chaperone DnaK"/>
    <property type="match status" value="1"/>
</dbReference>
<dbReference type="Gene3D" id="3.90.640.10">
    <property type="entry name" value="Actin, Chain A, domain 4"/>
    <property type="match status" value="1"/>
</dbReference>
<evidence type="ECO:0000256" key="2">
    <source>
        <dbReference type="ARBA" id="ARBA00022741"/>
    </source>
</evidence>
<dbReference type="FunFam" id="3.90.640.10:FF:000010">
    <property type="entry name" value="heat shock 70 kDa protein 14"/>
    <property type="match status" value="1"/>
</dbReference>
<dbReference type="InterPro" id="IPR013126">
    <property type="entry name" value="Hsp_70_fam"/>
</dbReference>
<dbReference type="Gene3D" id="3.30.420.40">
    <property type="match status" value="2"/>
</dbReference>
<dbReference type="InterPro" id="IPR029047">
    <property type="entry name" value="HSP70_peptide-bd_sf"/>
</dbReference>
<dbReference type="Pfam" id="PF00012">
    <property type="entry name" value="HSP70"/>
    <property type="match status" value="1"/>
</dbReference>
<sequence length="563" mass="62012">MHETVKPSRAPSIGIDFGTAYSCVAVFRHGKAEIIPNDRGNLMTPSCVAFTEKERLIGEAALEQAVDNPDNTIFNVKRLIGRRFEDEVVQNYRKHWPLTVVLEDRRLKIQVIYKGKVRTFFPEEVSSMILAKLKVTAEAYLGCRIFNAVISVPANFNDAQRQATKDAAIIAGLSVLRIINEPTAAAITYALSPPSTVGRHILVYDFGAGTFDASVLSIKGKDLKVLATSGNTHLGGEDIDNRMVDQFVAEFHRRHKIDPSSDMRALRRLRTAWELAKIMLSPSDETSSDIAHPEELSSTSETLIQIDSLFGGIDFFTSITQARFNESCSELFELTITHVENALRDANLSKMAIEDIILVGGSSRILRVQQYLKDLFYGKELSQFSQMGEAVARGAAAQAAVMTGDAAETLQGLAFFDVTPHSLGIEATDGSMETLITRNTTIPAWQQDTIGSSRKGKKVIPIEIYEGERSIAKENNLLGTFEFNFSPTPNSSSCAFEILYDVDANGILTLSQGKRLVPTKETVGFESTNGQGGLTITTSKDRLSNEEIARIIQQNKDEENKDT</sequence>
<dbReference type="EnsemblMetazoa" id="XM_022787994">
    <property type="protein sequence ID" value="XP_022643729"/>
    <property type="gene ID" value="LOC111242998"/>
</dbReference>
<dbReference type="GeneID" id="111242998"/>
<evidence type="ECO:0000313" key="6">
    <source>
        <dbReference type="Proteomes" id="UP000594260"/>
    </source>
</evidence>
<evidence type="ECO:0000256" key="1">
    <source>
        <dbReference type="ARBA" id="ARBA00007381"/>
    </source>
</evidence>
<dbReference type="FunFam" id="3.30.30.30:FF:000001">
    <property type="entry name" value="heat shock 70 kDa protein-like"/>
    <property type="match status" value="1"/>
</dbReference>
<dbReference type="AlphaFoldDB" id="A0A7M7J400"/>
<dbReference type="InParanoid" id="A0A7M7J400"/>
<dbReference type="KEGG" id="vde:111242998"/>
<reference evidence="5" key="1">
    <citation type="submission" date="2021-01" db="UniProtKB">
        <authorList>
            <consortium name="EnsemblMetazoa"/>
        </authorList>
    </citation>
    <scope>IDENTIFICATION</scope>
</reference>
<dbReference type="CDD" id="cd24028">
    <property type="entry name" value="ASKHA_NBD_HSP70_HSPA1-like"/>
    <property type="match status" value="1"/>
</dbReference>
<keyword evidence="3 4" id="KW-0067">ATP-binding</keyword>
<evidence type="ECO:0000313" key="5">
    <source>
        <dbReference type="EnsemblMetazoa" id="XP_022643729"/>
    </source>
</evidence>
<evidence type="ECO:0000256" key="3">
    <source>
        <dbReference type="ARBA" id="ARBA00022840"/>
    </source>
</evidence>
<dbReference type="PANTHER" id="PTHR19375">
    <property type="entry name" value="HEAT SHOCK PROTEIN 70KDA"/>
    <property type="match status" value="1"/>
</dbReference>
<dbReference type="OrthoDB" id="2401965at2759"/>
<dbReference type="SUPFAM" id="SSF100920">
    <property type="entry name" value="Heat shock protein 70kD (HSP70), peptide-binding domain"/>
    <property type="match status" value="1"/>
</dbReference>
<proteinExistence type="inferred from homology"/>
<dbReference type="GO" id="GO:0005524">
    <property type="term" value="F:ATP binding"/>
    <property type="evidence" value="ECO:0007669"/>
    <property type="project" value="UniProtKB-KW"/>
</dbReference>
<dbReference type="Proteomes" id="UP000594260">
    <property type="component" value="Unplaced"/>
</dbReference>
<dbReference type="GO" id="GO:0140662">
    <property type="term" value="F:ATP-dependent protein folding chaperone"/>
    <property type="evidence" value="ECO:0007669"/>
    <property type="project" value="InterPro"/>
</dbReference>
<accession>A0A7M7J400</accession>
<comment type="similarity">
    <text evidence="1 4">Belongs to the heat shock protein 70 family.</text>
</comment>
<dbReference type="PRINTS" id="PR00301">
    <property type="entry name" value="HEATSHOCK70"/>
</dbReference>
<dbReference type="SUPFAM" id="SSF53067">
    <property type="entry name" value="Actin-like ATPase domain"/>
    <property type="match status" value="2"/>
</dbReference>
<dbReference type="Gene3D" id="2.60.34.10">
    <property type="entry name" value="Substrate Binding Domain Of DNAk, Chain A, domain 1"/>
    <property type="match status" value="1"/>
</dbReference>